<dbReference type="SUPFAM" id="SSF52172">
    <property type="entry name" value="CheY-like"/>
    <property type="match status" value="1"/>
</dbReference>
<dbReference type="SMART" id="SM00448">
    <property type="entry name" value="REC"/>
    <property type="match status" value="1"/>
</dbReference>
<evidence type="ECO:0000256" key="1">
    <source>
        <dbReference type="PROSITE-ProRule" id="PRU00169"/>
    </source>
</evidence>
<evidence type="ECO:0000313" key="3">
    <source>
        <dbReference type="EMBL" id="QPZ90859.1"/>
    </source>
</evidence>
<dbReference type="Gene3D" id="3.40.50.2300">
    <property type="match status" value="1"/>
</dbReference>
<accession>A0ABX6YSP8</accession>
<keyword evidence="4" id="KW-1185">Reference proteome</keyword>
<dbReference type="InterPro" id="IPR001789">
    <property type="entry name" value="Sig_transdc_resp-reg_receiver"/>
</dbReference>
<feature type="modified residue" description="4-aspartylphosphate" evidence="1">
    <location>
        <position position="63"/>
    </location>
</feature>
<dbReference type="RefSeq" id="WP_083075284.1">
    <property type="nucleotide sequence ID" value="NZ_CAJWUB010000023.1"/>
</dbReference>
<dbReference type="PROSITE" id="PS50110">
    <property type="entry name" value="RESPONSE_REGULATORY"/>
    <property type="match status" value="1"/>
</dbReference>
<reference evidence="3 4" key="1">
    <citation type="submission" date="2020-05" db="EMBL/GenBank/DDBJ databases">
        <title>Thioclava electrotropha strain Elox9 finished genome.</title>
        <authorList>
            <person name="Rowe A.R."/>
            <person name="Wilbanks E.G."/>
        </authorList>
    </citation>
    <scope>NUCLEOTIDE SEQUENCE [LARGE SCALE GENOMIC DNA]</scope>
    <source>
        <strain evidence="3 4">Elox9</strain>
    </source>
</reference>
<organism evidence="3 4">
    <name type="scientific">Thioclava electrotropha</name>
    <dbReference type="NCBI Taxonomy" id="1549850"/>
    <lineage>
        <taxon>Bacteria</taxon>
        <taxon>Pseudomonadati</taxon>
        <taxon>Pseudomonadota</taxon>
        <taxon>Alphaproteobacteria</taxon>
        <taxon>Rhodobacterales</taxon>
        <taxon>Paracoccaceae</taxon>
        <taxon>Thioclava</taxon>
    </lineage>
</organism>
<evidence type="ECO:0000259" key="2">
    <source>
        <dbReference type="PROSITE" id="PS50110"/>
    </source>
</evidence>
<protein>
    <submittedName>
        <fullName evidence="3">Response regulator</fullName>
    </submittedName>
</protein>
<gene>
    <name evidence="3" type="ORF">AKL02_008015</name>
</gene>
<proteinExistence type="predicted"/>
<feature type="domain" description="Response regulatory" evidence="2">
    <location>
        <begin position="12"/>
        <end position="124"/>
    </location>
</feature>
<dbReference type="InterPro" id="IPR011006">
    <property type="entry name" value="CheY-like_superfamily"/>
</dbReference>
<name>A0ABX6YSP8_9RHOB</name>
<evidence type="ECO:0000313" key="4">
    <source>
        <dbReference type="Proteomes" id="UP000192422"/>
    </source>
</evidence>
<dbReference type="Proteomes" id="UP000192422">
    <property type="component" value="Chromosome"/>
</dbReference>
<dbReference type="EMBL" id="CP053562">
    <property type="protein sequence ID" value="QPZ90859.1"/>
    <property type="molecule type" value="Genomic_DNA"/>
</dbReference>
<sequence length="128" mass="13680">MTLCSPPRIDGTALVLEDAMIVAYDAAAMLSEFGARDVVIFGTVEEALLHIAGGNDISMALLDINLGDETSLEAAKALRERAVPILYSTGYDEQSVMMDGFPEGKMLIKPFTNDDFANALISMGFAEA</sequence>
<keyword evidence="1" id="KW-0597">Phosphoprotein</keyword>